<dbReference type="Proteomes" id="UP000271162">
    <property type="component" value="Unassembled WGS sequence"/>
</dbReference>
<dbReference type="WBParaSite" id="NBR_0000572501-mRNA-1">
    <property type="protein sequence ID" value="NBR_0000572501-mRNA-1"/>
    <property type="gene ID" value="NBR_0000572501"/>
</dbReference>
<protein>
    <submittedName>
        <fullName evidence="4">DUF1795 domain-containing protein</fullName>
    </submittedName>
</protein>
<dbReference type="OMA" id="TPQNCLI"/>
<gene>
    <name evidence="2" type="ORF">NBR_LOCUS5726</name>
</gene>
<evidence type="ECO:0000313" key="4">
    <source>
        <dbReference type="WBParaSite" id="NBR_0000572501-mRNA-1"/>
    </source>
</evidence>
<proteinExistence type="predicted"/>
<keyword evidence="1" id="KW-0732">Signal</keyword>
<feature type="signal peptide" evidence="1">
    <location>
        <begin position="1"/>
        <end position="16"/>
    </location>
</feature>
<organism evidence="4">
    <name type="scientific">Nippostrongylus brasiliensis</name>
    <name type="common">Rat hookworm</name>
    <dbReference type="NCBI Taxonomy" id="27835"/>
    <lineage>
        <taxon>Eukaryota</taxon>
        <taxon>Metazoa</taxon>
        <taxon>Ecdysozoa</taxon>
        <taxon>Nematoda</taxon>
        <taxon>Chromadorea</taxon>
        <taxon>Rhabditida</taxon>
        <taxon>Rhabditina</taxon>
        <taxon>Rhabditomorpha</taxon>
        <taxon>Strongyloidea</taxon>
        <taxon>Heligmosomidae</taxon>
        <taxon>Nippostrongylus</taxon>
    </lineage>
</organism>
<evidence type="ECO:0000256" key="1">
    <source>
        <dbReference type="SAM" id="SignalP"/>
    </source>
</evidence>
<reference evidence="4" key="1">
    <citation type="submission" date="2017-02" db="UniProtKB">
        <authorList>
            <consortium name="WormBaseParasite"/>
        </authorList>
    </citation>
    <scope>IDENTIFICATION</scope>
</reference>
<keyword evidence="3" id="KW-1185">Reference proteome</keyword>
<name>A0A0N4XT40_NIPBR</name>
<evidence type="ECO:0000313" key="3">
    <source>
        <dbReference type="Proteomes" id="UP000271162"/>
    </source>
</evidence>
<dbReference type="EMBL" id="UYSL01019755">
    <property type="protein sequence ID" value="VDL69315.1"/>
    <property type="molecule type" value="Genomic_DNA"/>
</dbReference>
<reference evidence="2 3" key="2">
    <citation type="submission" date="2018-11" db="EMBL/GenBank/DDBJ databases">
        <authorList>
            <consortium name="Pathogen Informatics"/>
        </authorList>
    </citation>
    <scope>NUCLEOTIDE SEQUENCE [LARGE SCALE GENOMIC DNA]</scope>
</reference>
<evidence type="ECO:0000313" key="2">
    <source>
        <dbReference type="EMBL" id="VDL69315.1"/>
    </source>
</evidence>
<sequence>MLRFVSLLALVHSALTCSPGAGSDTTIVTNPKFEFTFYPPVGWTFYSGTPPNGVDAASATYYPGQQLSLADAKRVMKNEIDTAILKALNDLGVTSQGTTWTITGYTPESYLIRADNGQAGWRAVGTYVPQIGAVVARRTTVDSDTGTDNAKDGTLQVTTSNLVTRAQWNYIATEVYNYLSVNSKVYFLSAIELV</sequence>
<feature type="chain" id="PRO_5043124770" evidence="1">
    <location>
        <begin position="17"/>
        <end position="194"/>
    </location>
</feature>
<dbReference type="AlphaFoldDB" id="A0A0N4XT40"/>
<dbReference type="OrthoDB" id="5835135at2759"/>
<accession>A0A0N4XT40</accession>